<evidence type="ECO:0000256" key="5">
    <source>
        <dbReference type="ARBA" id="ARBA00022989"/>
    </source>
</evidence>
<feature type="transmembrane region" description="Helical" evidence="8">
    <location>
        <begin position="494"/>
        <end position="512"/>
    </location>
</feature>
<gene>
    <name evidence="9" type="ORF">ENJ42_08255</name>
</gene>
<feature type="transmembrane region" description="Helical" evidence="8">
    <location>
        <begin position="293"/>
        <end position="318"/>
    </location>
</feature>
<dbReference type="PROSITE" id="PS01023">
    <property type="entry name" value="PTR2_2"/>
    <property type="match status" value="1"/>
</dbReference>
<evidence type="ECO:0000256" key="7">
    <source>
        <dbReference type="RuleBase" id="RU003755"/>
    </source>
</evidence>
<dbReference type="SUPFAM" id="SSF103473">
    <property type="entry name" value="MFS general substrate transporter"/>
    <property type="match status" value="1"/>
</dbReference>
<proteinExistence type="inferred from homology"/>
<feature type="transmembrane region" description="Helical" evidence="8">
    <location>
        <begin position="227"/>
        <end position="248"/>
    </location>
</feature>
<keyword evidence="4" id="KW-0653">Protein transport</keyword>
<dbReference type="Gene3D" id="1.20.1250.20">
    <property type="entry name" value="MFS general substrate transporter like domains"/>
    <property type="match status" value="2"/>
</dbReference>
<dbReference type="EMBL" id="DRMJ01000432">
    <property type="protein sequence ID" value="HHL43594.1"/>
    <property type="molecule type" value="Genomic_DNA"/>
</dbReference>
<feature type="transmembrane region" description="Helical" evidence="8">
    <location>
        <begin position="550"/>
        <end position="569"/>
    </location>
</feature>
<feature type="transmembrane region" description="Helical" evidence="8">
    <location>
        <begin position="354"/>
        <end position="372"/>
    </location>
</feature>
<feature type="transmembrane region" description="Helical" evidence="8">
    <location>
        <begin position="57"/>
        <end position="78"/>
    </location>
</feature>
<dbReference type="Pfam" id="PF00854">
    <property type="entry name" value="PTR2"/>
    <property type="match status" value="1"/>
</dbReference>
<dbReference type="PANTHER" id="PTHR11654">
    <property type="entry name" value="OLIGOPEPTIDE TRANSPORTER-RELATED"/>
    <property type="match status" value="1"/>
</dbReference>
<dbReference type="Proteomes" id="UP000885830">
    <property type="component" value="Unassembled WGS sequence"/>
</dbReference>
<evidence type="ECO:0000256" key="2">
    <source>
        <dbReference type="ARBA" id="ARBA00005982"/>
    </source>
</evidence>
<dbReference type="CDD" id="cd17346">
    <property type="entry name" value="MFS_DtpA_like"/>
    <property type="match status" value="1"/>
</dbReference>
<dbReference type="NCBIfam" id="TIGR00924">
    <property type="entry name" value="yjdL_sub1_fam"/>
    <property type="match status" value="1"/>
</dbReference>
<accession>A0A7C5LU90</accession>
<feature type="transmembrane region" description="Helical" evidence="8">
    <location>
        <begin position="324"/>
        <end position="347"/>
    </location>
</feature>
<keyword evidence="7" id="KW-0813">Transport</keyword>
<keyword evidence="6 8" id="KW-0472">Membrane</keyword>
<comment type="caution">
    <text evidence="9">The sequence shown here is derived from an EMBL/GenBank/DDBJ whole genome shotgun (WGS) entry which is preliminary data.</text>
</comment>
<feature type="transmembrane region" description="Helical" evidence="8">
    <location>
        <begin position="436"/>
        <end position="456"/>
    </location>
</feature>
<feature type="transmembrane region" description="Helical" evidence="8">
    <location>
        <begin position="32"/>
        <end position="51"/>
    </location>
</feature>
<comment type="similarity">
    <text evidence="2 7">Belongs to the major facilitator superfamily. Proton-dependent oligopeptide transporter (POT/PTR) (TC 2.A.17) family.</text>
</comment>
<evidence type="ECO:0000256" key="4">
    <source>
        <dbReference type="ARBA" id="ARBA00022856"/>
    </source>
</evidence>
<feature type="transmembrane region" description="Helical" evidence="8">
    <location>
        <begin position="254"/>
        <end position="273"/>
    </location>
</feature>
<name>A0A7C5LU90_9PROT</name>
<feature type="transmembrane region" description="Helical" evidence="8">
    <location>
        <begin position="622"/>
        <end position="640"/>
    </location>
</feature>
<keyword evidence="5 8" id="KW-1133">Transmembrane helix</keyword>
<feature type="transmembrane region" description="Helical" evidence="8">
    <location>
        <begin position="462"/>
        <end position="482"/>
    </location>
</feature>
<evidence type="ECO:0000256" key="3">
    <source>
        <dbReference type="ARBA" id="ARBA00022692"/>
    </source>
</evidence>
<dbReference type="InterPro" id="IPR018456">
    <property type="entry name" value="PTR2_symporter_CS"/>
</dbReference>
<evidence type="ECO:0000256" key="1">
    <source>
        <dbReference type="ARBA" id="ARBA00004141"/>
    </source>
</evidence>
<evidence type="ECO:0000313" key="9">
    <source>
        <dbReference type="EMBL" id="HHL43594.1"/>
    </source>
</evidence>
<dbReference type="InterPro" id="IPR000109">
    <property type="entry name" value="POT_fam"/>
</dbReference>
<dbReference type="GO" id="GO:0016020">
    <property type="term" value="C:membrane"/>
    <property type="evidence" value="ECO:0007669"/>
    <property type="project" value="UniProtKB-SubCell"/>
</dbReference>
<evidence type="ECO:0000256" key="8">
    <source>
        <dbReference type="SAM" id="Phobius"/>
    </source>
</evidence>
<reference evidence="9" key="1">
    <citation type="journal article" date="2020" name="mSystems">
        <title>Genome- and Community-Level Interaction Insights into Carbon Utilization and Element Cycling Functions of Hydrothermarchaeota in Hydrothermal Sediment.</title>
        <authorList>
            <person name="Zhou Z."/>
            <person name="Liu Y."/>
            <person name="Xu W."/>
            <person name="Pan J."/>
            <person name="Luo Z.H."/>
            <person name="Li M."/>
        </authorList>
    </citation>
    <scope>NUCLEOTIDE SEQUENCE [LARGE SCALE GENOMIC DNA]</scope>
    <source>
        <strain evidence="9">HyVt-485</strain>
    </source>
</reference>
<organism evidence="9">
    <name type="scientific">Hellea balneolensis</name>
    <dbReference type="NCBI Taxonomy" id="287478"/>
    <lineage>
        <taxon>Bacteria</taxon>
        <taxon>Pseudomonadati</taxon>
        <taxon>Pseudomonadota</taxon>
        <taxon>Alphaproteobacteria</taxon>
        <taxon>Maricaulales</taxon>
        <taxon>Robiginitomaculaceae</taxon>
        <taxon>Hellea</taxon>
    </lineage>
</organism>
<protein>
    <submittedName>
        <fullName evidence="9">MFS transporter</fullName>
    </submittedName>
</protein>
<keyword evidence="3 7" id="KW-0812">Transmembrane</keyword>
<keyword evidence="4" id="KW-0571">Peptide transport</keyword>
<feature type="transmembrane region" description="Helical" evidence="8">
    <location>
        <begin position="187"/>
        <end position="206"/>
    </location>
</feature>
<comment type="subcellular location">
    <subcellularLocation>
        <location evidence="1 7">Membrane</location>
        <topology evidence="1 7">Multi-pass membrane protein</topology>
    </subcellularLocation>
</comment>
<feature type="transmembrane region" description="Helical" evidence="8">
    <location>
        <begin position="406"/>
        <end position="424"/>
    </location>
</feature>
<feature type="transmembrane region" description="Helical" evidence="8">
    <location>
        <begin position="597"/>
        <end position="616"/>
    </location>
</feature>
<dbReference type="AlphaFoldDB" id="A0A7C5LU90"/>
<dbReference type="GO" id="GO:1904680">
    <property type="term" value="F:peptide transmembrane transporter activity"/>
    <property type="evidence" value="ECO:0007669"/>
    <property type="project" value="InterPro"/>
</dbReference>
<evidence type="ECO:0000256" key="6">
    <source>
        <dbReference type="ARBA" id="ARBA00023136"/>
    </source>
</evidence>
<sequence>MSNTAVAPKGGTFFGHPKGLVILFFTEMWERFSYYGMRGLLILYLTQHFLFSDERSAIIYGAYTALVYIMTIIGGTLADRYLGARKAVTFGAILLCLGHFGMAFEGSGSQQIMSYNGAEYELALTGRGSGENVHQIIKSEQGQSRISFNDGATAMLIEDPKAVGLPASINRDDYTTKVITQKKYLNILYLSLALIIAGVGYLKANISTIVGSLYEVGDVRRDSGFTIFYMGINLGSFLASWTCGILGIVYGWKYGFGLAGIGMAVGLITFLKFQPWLEGKAEPPNPAKLKEKFIGPINVELACYLVGLIIIAVAMYFVMHPDGFGNVAGIVGIVMFIILMSYAIFALKGAERGKMLAAIYFVLAQIPFWALFEQAGSSLTLFTDRMVDRTIFGWEVPTPVFQSLNAGYIFIFAPIVAWIWIKLAKKNLNPSTPVKFALGVFFAGAGFLSLVAGMGASGSAGLTAVGFVFLIYWIHTMGELLLSPVGLSAVTKMAPARVVGLTMGSWFLYTGLSNYLAGIVARSTGAETLGGQVTDMAAAKAGYIQVYTQVSYVAILIAAAMLLLSPIIFKLMHGGDGATEAEHDLTDDDFKMTGLDYVFLALTLGAVACVFMLLKGSIPGHWSYLIMLGAVVLRVGYTLINKKKT</sequence>
<dbReference type="GO" id="GO:0006857">
    <property type="term" value="P:oligopeptide transport"/>
    <property type="evidence" value="ECO:0007669"/>
    <property type="project" value="InterPro"/>
</dbReference>
<dbReference type="InterPro" id="IPR005279">
    <property type="entry name" value="Dipep/tripep_permease"/>
</dbReference>
<dbReference type="InterPro" id="IPR036259">
    <property type="entry name" value="MFS_trans_sf"/>
</dbReference>